<dbReference type="InterPro" id="IPR035919">
    <property type="entry name" value="EAL_sf"/>
</dbReference>
<dbReference type="eggNOG" id="COG2200">
    <property type="taxonomic scope" value="Bacteria"/>
</dbReference>
<dbReference type="STRING" id="697329.Rumal_2277"/>
<dbReference type="PANTHER" id="PTHR33121:SF79">
    <property type="entry name" value="CYCLIC DI-GMP PHOSPHODIESTERASE PDED-RELATED"/>
    <property type="match status" value="1"/>
</dbReference>
<dbReference type="Gene3D" id="3.20.20.450">
    <property type="entry name" value="EAL domain"/>
    <property type="match status" value="1"/>
</dbReference>
<evidence type="ECO:0000259" key="1">
    <source>
        <dbReference type="PROSITE" id="PS50883"/>
    </source>
</evidence>
<accession>E6UCT3</accession>
<proteinExistence type="predicted"/>
<dbReference type="Pfam" id="PF00563">
    <property type="entry name" value="EAL"/>
    <property type="match status" value="1"/>
</dbReference>
<dbReference type="PROSITE" id="PS50883">
    <property type="entry name" value="EAL"/>
    <property type="match status" value="1"/>
</dbReference>
<gene>
    <name evidence="2" type="ordered locus">Rumal_2277</name>
</gene>
<dbReference type="RefSeq" id="WP_013498899.1">
    <property type="nucleotide sequence ID" value="NC_014833.1"/>
</dbReference>
<dbReference type="PANTHER" id="PTHR33121">
    <property type="entry name" value="CYCLIC DI-GMP PHOSPHODIESTERASE PDEF"/>
    <property type="match status" value="1"/>
</dbReference>
<dbReference type="InterPro" id="IPR001633">
    <property type="entry name" value="EAL_dom"/>
</dbReference>
<dbReference type="Proteomes" id="UP000006919">
    <property type="component" value="Chromosome"/>
</dbReference>
<feature type="domain" description="EAL" evidence="1">
    <location>
        <begin position="1"/>
        <end position="252"/>
    </location>
</feature>
<reference evidence="2 3" key="1">
    <citation type="journal article" date="2011" name="J. Bacteriol.">
        <title>Complete genome of the cellulolytic ruminal bacterium Ruminococcus albus 7.</title>
        <authorList>
            <person name="Suen G."/>
            <person name="Stevenson D.M."/>
            <person name="Bruce D.C."/>
            <person name="Chertkov O."/>
            <person name="Copeland A."/>
            <person name="Cheng J.F."/>
            <person name="Detter C."/>
            <person name="Detter J.C."/>
            <person name="Goodwin L.A."/>
            <person name="Han C.S."/>
            <person name="Hauser L.J."/>
            <person name="Ivanova N.N."/>
            <person name="Kyrpides N.C."/>
            <person name="Land M.L."/>
            <person name="Lapidus A."/>
            <person name="Lucas S."/>
            <person name="Ovchinnikova G."/>
            <person name="Pitluck S."/>
            <person name="Tapia R."/>
            <person name="Woyke T."/>
            <person name="Boyum J."/>
            <person name="Mead D."/>
            <person name="Weimer P.J."/>
        </authorList>
    </citation>
    <scope>NUCLEOTIDE SEQUENCE [LARGE SCALE GENOMIC DNA]</scope>
    <source>
        <strain evidence="3">ATCC 27210 / DSM 20455 / JCM 14654 / NCDO 2250 / 7</strain>
    </source>
</reference>
<dbReference type="InterPro" id="IPR050706">
    <property type="entry name" value="Cyclic-di-GMP_PDE-like"/>
</dbReference>
<dbReference type="EMBL" id="CP002403">
    <property type="protein sequence ID" value="ADU22762.1"/>
    <property type="molecule type" value="Genomic_DNA"/>
</dbReference>
<dbReference type="KEGG" id="ral:Rumal_2277"/>
<dbReference type="GO" id="GO:0071111">
    <property type="term" value="F:cyclic-guanylate-specific phosphodiesterase activity"/>
    <property type="evidence" value="ECO:0007669"/>
    <property type="project" value="InterPro"/>
</dbReference>
<dbReference type="OrthoDB" id="1817897at2"/>
<name>E6UCT3_RUMA7</name>
<dbReference type="HOGENOM" id="CLU_1119513_0_0_9"/>
<evidence type="ECO:0000313" key="2">
    <source>
        <dbReference type="EMBL" id="ADU22762.1"/>
    </source>
</evidence>
<evidence type="ECO:0000313" key="3">
    <source>
        <dbReference type="Proteomes" id="UP000006919"/>
    </source>
</evidence>
<dbReference type="CDD" id="cd01948">
    <property type="entry name" value="EAL"/>
    <property type="match status" value="1"/>
</dbReference>
<dbReference type="SUPFAM" id="SSF141868">
    <property type="entry name" value="EAL domain-like"/>
    <property type="match status" value="1"/>
</dbReference>
<dbReference type="AlphaFoldDB" id="E6UCT3"/>
<organism evidence="2 3">
    <name type="scientific">Ruminococcus albus (strain ATCC 27210 / DSM 20455 / JCM 14654 / NCDO 2250 / 7)</name>
    <dbReference type="NCBI Taxonomy" id="697329"/>
    <lineage>
        <taxon>Bacteria</taxon>
        <taxon>Bacillati</taxon>
        <taxon>Bacillota</taxon>
        <taxon>Clostridia</taxon>
        <taxon>Eubacteriales</taxon>
        <taxon>Oscillospiraceae</taxon>
        <taxon>Ruminococcus</taxon>
    </lineage>
</organism>
<sequence>MKNDIQTTVGGMRAVELYFRTIRNIAAGNTAFYQSQTRLNSPGLGVLMPENFRDVSEITQQCLNLFDLELYQAMQAVSTFSERELIFNWISVYMPAKFLRDVEAENKIVDTSEKQGINSSQLCFALSEKLFEETDTVVADNIKKLRNRGFHFMLMDFGSISSPIMKLSEYEVDYVMLSPELTQYIGKGERSDSAVKSLIDFVSGLGAEPIADGISNVGQAEILYELDCQYCAGELAGKYMAERYIRRKGKED</sequence>
<protein>
    <submittedName>
        <fullName evidence="2">Diguanylate phosphodiesterase</fullName>
    </submittedName>
</protein>
<dbReference type="SMART" id="SM00052">
    <property type="entry name" value="EAL"/>
    <property type="match status" value="1"/>
</dbReference>